<evidence type="ECO:0000313" key="1">
    <source>
        <dbReference type="EMBL" id="MBA6060831.1"/>
    </source>
</evidence>
<protein>
    <submittedName>
        <fullName evidence="1">Uncharacterized protein</fullName>
    </submittedName>
</protein>
<reference evidence="1 2" key="1">
    <citation type="submission" date="2020-07" db="EMBL/GenBank/DDBJ databases">
        <title>Diversity of carbapenemase encoding genes among Pseudomonas putida group clinical isolates in a tertiary Brazilian hospital.</title>
        <authorList>
            <person name="Alberto-Lei F."/>
            <person name="Nodari C.S."/>
            <person name="Streling A.P."/>
            <person name="Paulino J.T."/>
            <person name="Bessa-Neto F.O."/>
            <person name="Cayo R."/>
            <person name="Gales A.C."/>
        </authorList>
    </citation>
    <scope>NUCLEOTIDE SEQUENCE [LARGE SCALE GENOMIC DNA]</scope>
    <source>
        <strain evidence="1 2">14535</strain>
    </source>
</reference>
<comment type="caution">
    <text evidence="1">The sequence shown here is derived from an EMBL/GenBank/DDBJ whole genome shotgun (WGS) entry which is preliminary data.</text>
</comment>
<name>A0A7W2PU36_9PSED</name>
<proteinExistence type="predicted"/>
<dbReference type="RefSeq" id="WP_182366981.1">
    <property type="nucleotide sequence ID" value="NZ_JACGCU010000029.1"/>
</dbReference>
<dbReference type="EMBL" id="JACGCU010000029">
    <property type="protein sequence ID" value="MBA6060831.1"/>
    <property type="molecule type" value="Genomic_DNA"/>
</dbReference>
<accession>A0A7W2PU36</accession>
<dbReference type="Proteomes" id="UP000556620">
    <property type="component" value="Unassembled WGS sequence"/>
</dbReference>
<gene>
    <name evidence="1" type="ORF">H4C44_16785</name>
</gene>
<evidence type="ECO:0000313" key="2">
    <source>
        <dbReference type="Proteomes" id="UP000556620"/>
    </source>
</evidence>
<sequence length="220" mass="24513">MNPRRLIHHGPRLINILHNQLPHHVISENGLVGGSKDAHQAEASVQQLIVKLLTPHVPSPDLIRNNKQALEHPTLGRCIPDVIIDRIGGSPWGYLELKTLLAEDQLTEDAVEHDLRKLCAYKDARPEAAAVFVLVGTRKRLSDKYAKARWEKAGISAEESAFSTGQLRPQKLFDANYIAIPCGWSGKANEVMTLTWEVQPASKFRIQSDTYRFLACMAGP</sequence>
<organism evidence="1 2">
    <name type="scientific">Pseudomonas juntendi</name>
    <dbReference type="NCBI Taxonomy" id="2666183"/>
    <lineage>
        <taxon>Bacteria</taxon>
        <taxon>Pseudomonadati</taxon>
        <taxon>Pseudomonadota</taxon>
        <taxon>Gammaproteobacteria</taxon>
        <taxon>Pseudomonadales</taxon>
        <taxon>Pseudomonadaceae</taxon>
        <taxon>Pseudomonas</taxon>
    </lineage>
</organism>
<dbReference type="AlphaFoldDB" id="A0A7W2PU36"/>